<evidence type="ECO:0000256" key="15">
    <source>
        <dbReference type="ARBA" id="ARBA00040331"/>
    </source>
</evidence>
<dbReference type="GO" id="GO:0006915">
    <property type="term" value="P:apoptotic process"/>
    <property type="evidence" value="ECO:0007669"/>
    <property type="project" value="UniProtKB-KW"/>
</dbReference>
<dbReference type="PANTHER" id="PTHR14167:SF68">
    <property type="entry name" value="DREBRIN-LIKE PROTEIN-RELATED"/>
    <property type="match status" value="1"/>
</dbReference>
<evidence type="ECO:0000256" key="6">
    <source>
        <dbReference type="ARBA" id="ARBA00022443"/>
    </source>
</evidence>
<keyword evidence="8" id="KW-0053">Apoptosis</keyword>
<keyword evidence="12" id="KW-0496">Mitochondrion</keyword>
<evidence type="ECO:0000256" key="17">
    <source>
        <dbReference type="PROSITE-ProRule" id="PRU00192"/>
    </source>
</evidence>
<dbReference type="CDD" id="cd11945">
    <property type="entry name" value="SH3_Endophilin_B1"/>
    <property type="match status" value="1"/>
</dbReference>
<evidence type="ECO:0000256" key="13">
    <source>
        <dbReference type="ARBA" id="ARBA00033266"/>
    </source>
</evidence>
<accession>A0A8C2JWK4</accession>
<dbReference type="InterPro" id="IPR027267">
    <property type="entry name" value="AH/BAR_dom_sf"/>
</dbReference>
<keyword evidence="9" id="KW-1000">Mitochondrion outer membrane</keyword>
<sequence>SQCKDADSGEFAPDDVKCLRLSLELKFFNSPDAFSCKPISEELIDTSSIRKWRSCVNFVFVFCHVQAEHEMRVAQTEFDRQAEVTRLLLEGISSTHVNHLRCLCEFVEVQAMYYSQCHNYMQELQRELGRSPHSLEVNSHPAGSPTDPSTFLPLNSPSLLETDALQIEEVQPPASGTRKAKVLYDYDAGDSSELSLRADELITVYTVPGMDSDWLIGERGNQKGKVPVTYLELLS</sequence>
<feature type="domain" description="SH3" evidence="19">
    <location>
        <begin position="175"/>
        <end position="235"/>
    </location>
</feature>
<dbReference type="PANTHER" id="PTHR14167">
    <property type="entry name" value="SH3 DOMAIN-CONTAINING"/>
    <property type="match status" value="1"/>
</dbReference>
<evidence type="ECO:0000313" key="20">
    <source>
        <dbReference type="Ensembl" id="ENSCCRP00020100865.1"/>
    </source>
</evidence>
<evidence type="ECO:0000256" key="12">
    <source>
        <dbReference type="ARBA" id="ARBA00023128"/>
    </source>
</evidence>
<dbReference type="SUPFAM" id="SSF103657">
    <property type="entry name" value="BAR/IMD domain-like"/>
    <property type="match status" value="1"/>
</dbReference>
<dbReference type="InterPro" id="IPR001452">
    <property type="entry name" value="SH3_domain"/>
</dbReference>
<dbReference type="PROSITE" id="PS50002">
    <property type="entry name" value="SH3"/>
    <property type="match status" value="1"/>
</dbReference>
<comment type="similarity">
    <text evidence="4">Belongs to the endophilin family.</text>
</comment>
<evidence type="ECO:0000259" key="19">
    <source>
        <dbReference type="PROSITE" id="PS50002"/>
    </source>
</evidence>
<dbReference type="InterPro" id="IPR004148">
    <property type="entry name" value="BAR_dom"/>
</dbReference>
<evidence type="ECO:0000256" key="8">
    <source>
        <dbReference type="ARBA" id="ARBA00022703"/>
    </source>
</evidence>
<evidence type="ECO:0000313" key="21">
    <source>
        <dbReference type="Proteomes" id="UP000694701"/>
    </source>
</evidence>
<dbReference type="Pfam" id="PF03114">
    <property type="entry name" value="BAR"/>
    <property type="match status" value="1"/>
</dbReference>
<evidence type="ECO:0000256" key="14">
    <source>
        <dbReference type="ARBA" id="ARBA00038771"/>
    </source>
</evidence>
<reference evidence="20" key="1">
    <citation type="submission" date="2025-08" db="UniProtKB">
        <authorList>
            <consortium name="Ensembl"/>
        </authorList>
    </citation>
    <scope>IDENTIFICATION</scope>
</reference>
<keyword evidence="11" id="KW-0175">Coiled coil</keyword>
<dbReference type="Gene3D" id="1.20.1270.60">
    <property type="entry name" value="Arfaptin homology (AH) domain/BAR domain"/>
    <property type="match status" value="1"/>
</dbReference>
<evidence type="ECO:0000256" key="1">
    <source>
        <dbReference type="ARBA" id="ARBA00004395"/>
    </source>
</evidence>
<evidence type="ECO:0000256" key="2">
    <source>
        <dbReference type="ARBA" id="ARBA00004450"/>
    </source>
</evidence>
<dbReference type="Ensembl" id="ENSCCRT00020110271.1">
    <property type="protein sequence ID" value="ENSCCRP00020100865.1"/>
    <property type="gene ID" value="ENSCCRG00020046309.1"/>
</dbReference>
<keyword evidence="10" id="KW-0333">Golgi apparatus</keyword>
<evidence type="ECO:0000256" key="18">
    <source>
        <dbReference type="SAM" id="MobiDB-lite"/>
    </source>
</evidence>
<dbReference type="InterPro" id="IPR036028">
    <property type="entry name" value="SH3-like_dom_sf"/>
</dbReference>
<dbReference type="GO" id="GO:0061024">
    <property type="term" value="P:membrane organization"/>
    <property type="evidence" value="ECO:0007669"/>
    <property type="project" value="TreeGrafter"/>
</dbReference>
<dbReference type="GO" id="GO:0000139">
    <property type="term" value="C:Golgi membrane"/>
    <property type="evidence" value="ECO:0007669"/>
    <property type="project" value="UniProtKB-SubCell"/>
</dbReference>
<evidence type="ECO:0000256" key="16">
    <source>
        <dbReference type="ARBA" id="ARBA00042180"/>
    </source>
</evidence>
<keyword evidence="6 17" id="KW-0728">SH3 domain</keyword>
<dbReference type="SUPFAM" id="SSF50044">
    <property type="entry name" value="SH3-domain"/>
    <property type="match status" value="1"/>
</dbReference>
<dbReference type="GO" id="GO:0005741">
    <property type="term" value="C:mitochondrial outer membrane"/>
    <property type="evidence" value="ECO:0007669"/>
    <property type="project" value="UniProtKB-SubCell"/>
</dbReference>
<keyword evidence="7" id="KW-0963">Cytoplasm</keyword>
<dbReference type="SMART" id="SM00326">
    <property type="entry name" value="SH3"/>
    <property type="match status" value="1"/>
</dbReference>
<dbReference type="Pfam" id="PF14604">
    <property type="entry name" value="SH3_9"/>
    <property type="match status" value="1"/>
</dbReference>
<evidence type="ECO:0000256" key="10">
    <source>
        <dbReference type="ARBA" id="ARBA00023034"/>
    </source>
</evidence>
<dbReference type="AlphaFoldDB" id="A0A8C2JWK4"/>
<dbReference type="InterPro" id="IPR050384">
    <property type="entry name" value="Endophilin_SH3RF"/>
</dbReference>
<evidence type="ECO:0000256" key="4">
    <source>
        <dbReference type="ARBA" id="ARBA00006697"/>
    </source>
</evidence>
<evidence type="ECO:0000256" key="7">
    <source>
        <dbReference type="ARBA" id="ARBA00022490"/>
    </source>
</evidence>
<keyword evidence="9" id="KW-0472">Membrane</keyword>
<evidence type="ECO:0000256" key="11">
    <source>
        <dbReference type="ARBA" id="ARBA00023054"/>
    </source>
</evidence>
<proteinExistence type="inferred from homology"/>
<organism evidence="20 21">
    <name type="scientific">Cyprinus carpio</name>
    <name type="common">Common carp</name>
    <dbReference type="NCBI Taxonomy" id="7962"/>
    <lineage>
        <taxon>Eukaryota</taxon>
        <taxon>Metazoa</taxon>
        <taxon>Chordata</taxon>
        <taxon>Craniata</taxon>
        <taxon>Vertebrata</taxon>
        <taxon>Euteleostomi</taxon>
        <taxon>Actinopterygii</taxon>
        <taxon>Neopterygii</taxon>
        <taxon>Teleostei</taxon>
        <taxon>Ostariophysi</taxon>
        <taxon>Cypriniformes</taxon>
        <taxon>Cyprinidae</taxon>
        <taxon>Cyprininae</taxon>
        <taxon>Cyprinus</taxon>
    </lineage>
</organism>
<comment type="subunit">
    <text evidence="14">Homodimer, and heterodimer with SH3GLB1.</text>
</comment>
<dbReference type="Gene3D" id="2.30.30.40">
    <property type="entry name" value="SH3 Domains"/>
    <property type="match status" value="1"/>
</dbReference>
<protein>
    <recommendedName>
        <fullName evidence="5">Endophilin-B1</fullName>
    </recommendedName>
    <alternativeName>
        <fullName evidence="15">Endophilin-B2</fullName>
    </alternativeName>
    <alternativeName>
        <fullName evidence="13">SH3 domain-containing GRB2-like protein B1</fullName>
    </alternativeName>
    <alternativeName>
        <fullName evidence="16">SH3 domain-containing GRB2-like protein B2</fullName>
    </alternativeName>
</protein>
<dbReference type="InterPro" id="IPR028503">
    <property type="entry name" value="SH3GLB_SH3"/>
</dbReference>
<evidence type="ECO:0000256" key="9">
    <source>
        <dbReference type="ARBA" id="ARBA00022787"/>
    </source>
</evidence>
<comment type="subcellular location">
    <subcellularLocation>
        <location evidence="3">Cytoplasm</location>
    </subcellularLocation>
    <subcellularLocation>
        <location evidence="1">Golgi apparatus membrane</location>
        <topology evidence="1">Peripheral membrane protein</topology>
    </subcellularLocation>
    <subcellularLocation>
        <location evidence="2">Mitochondrion outer membrane</location>
        <topology evidence="2">Peripheral membrane protein</topology>
    </subcellularLocation>
</comment>
<feature type="region of interest" description="Disordered" evidence="18">
    <location>
        <begin position="133"/>
        <end position="152"/>
    </location>
</feature>
<name>A0A8C2JWK4_CYPCA</name>
<dbReference type="Proteomes" id="UP000694701">
    <property type="component" value="Unplaced"/>
</dbReference>
<evidence type="ECO:0000256" key="3">
    <source>
        <dbReference type="ARBA" id="ARBA00004496"/>
    </source>
</evidence>
<evidence type="ECO:0000256" key="5">
    <source>
        <dbReference type="ARBA" id="ARBA00018361"/>
    </source>
</evidence>